<dbReference type="InterPro" id="IPR012902">
    <property type="entry name" value="N_methyl_site"/>
</dbReference>
<reference evidence="2 3" key="1">
    <citation type="submission" date="2016-12" db="EMBL/GenBank/DDBJ databases">
        <title>Draft genome sequences of strains Salinicola socius SMB35, Salinicola sp. MH3R3-1 and Chromohalobacter sp. SMB17 from the Verkhnekamsk potash mining region of Russia.</title>
        <authorList>
            <person name="Mavrodi D.V."/>
            <person name="Olsson B.E."/>
            <person name="Korsakova E.S."/>
            <person name="Pyankova A."/>
            <person name="Mavrodi O.V."/>
            <person name="Plotnikova E.G."/>
        </authorList>
    </citation>
    <scope>NUCLEOTIDE SEQUENCE [LARGE SCALE GENOMIC DNA]</scope>
    <source>
        <strain evidence="2 3">SMB17</strain>
    </source>
</reference>
<keyword evidence="1" id="KW-1133">Transmembrane helix</keyword>
<feature type="transmembrane region" description="Helical" evidence="1">
    <location>
        <begin position="12"/>
        <end position="33"/>
    </location>
</feature>
<dbReference type="Proteomes" id="UP000186806">
    <property type="component" value="Unassembled WGS sequence"/>
</dbReference>
<dbReference type="NCBIfam" id="TIGR02532">
    <property type="entry name" value="IV_pilin_GFxxxE"/>
    <property type="match status" value="1"/>
</dbReference>
<sequence length="206" mass="22483">MTNQHHQRGFTLIEMMISMFLGLIILGGTITAYQAISSVSEQRDDYYKLQDELMYIHRALASSIKVAKEIEVSDEGSRLTLTSFNSTASDEIKKITCPGSGPDQNGQSSAGSVNYYADGADFLCQPGDSDKSKKIVNLSPGNVAGIESVRFCRLLDKGEKGCKGDDLDGVIVDIDYYDRSCDPDEEDCDSKTLSFHLATRDLTGAP</sequence>
<proteinExistence type="predicted"/>
<keyword evidence="1" id="KW-0472">Membrane</keyword>
<dbReference type="EMBL" id="MSDQ01000009">
    <property type="protein sequence ID" value="OLO12177.1"/>
    <property type="molecule type" value="Genomic_DNA"/>
</dbReference>
<keyword evidence="3" id="KW-1185">Reference proteome</keyword>
<dbReference type="RefSeq" id="WP_075368580.1">
    <property type="nucleotide sequence ID" value="NZ_MSDQ01000009.1"/>
</dbReference>
<name>A0A1Q8TER4_9GAMM</name>
<dbReference type="PROSITE" id="PS00409">
    <property type="entry name" value="PROKAR_NTER_METHYL"/>
    <property type="match status" value="1"/>
</dbReference>
<dbReference type="Pfam" id="PF07963">
    <property type="entry name" value="N_methyl"/>
    <property type="match status" value="1"/>
</dbReference>
<keyword evidence="1" id="KW-0812">Transmembrane</keyword>
<gene>
    <name evidence="2" type="ORF">BTW10_05685</name>
</gene>
<evidence type="ECO:0000313" key="3">
    <source>
        <dbReference type="Proteomes" id="UP000186806"/>
    </source>
</evidence>
<dbReference type="AlphaFoldDB" id="A0A1Q8TER4"/>
<evidence type="ECO:0000313" key="2">
    <source>
        <dbReference type="EMBL" id="OLO12177.1"/>
    </source>
</evidence>
<accession>A0A1Q8TER4</accession>
<comment type="caution">
    <text evidence="2">The sequence shown here is derived from an EMBL/GenBank/DDBJ whole genome shotgun (WGS) entry which is preliminary data.</text>
</comment>
<organism evidence="2 3">
    <name type="scientific">Chromohalobacter japonicus</name>
    <dbReference type="NCBI Taxonomy" id="223900"/>
    <lineage>
        <taxon>Bacteria</taxon>
        <taxon>Pseudomonadati</taxon>
        <taxon>Pseudomonadota</taxon>
        <taxon>Gammaproteobacteria</taxon>
        <taxon>Oceanospirillales</taxon>
        <taxon>Halomonadaceae</taxon>
        <taxon>Chromohalobacter</taxon>
    </lineage>
</organism>
<protein>
    <recommendedName>
        <fullName evidence="4">Prepilin-type N-terminal cleavage/methylation domain-containing protein</fullName>
    </recommendedName>
</protein>
<evidence type="ECO:0008006" key="4">
    <source>
        <dbReference type="Google" id="ProtNLM"/>
    </source>
</evidence>
<evidence type="ECO:0000256" key="1">
    <source>
        <dbReference type="SAM" id="Phobius"/>
    </source>
</evidence>